<gene>
    <name evidence="1" type="ORF">OIE73_36475</name>
</gene>
<reference evidence="1 2" key="1">
    <citation type="submission" date="2022-10" db="EMBL/GenBank/DDBJ databases">
        <title>The complete genomes of actinobacterial strains from the NBC collection.</title>
        <authorList>
            <person name="Joergensen T.S."/>
            <person name="Alvarez Arevalo M."/>
            <person name="Sterndorff E.B."/>
            <person name="Faurdal D."/>
            <person name="Vuksanovic O."/>
            <person name="Mourched A.-S."/>
            <person name="Charusanti P."/>
            <person name="Shaw S."/>
            <person name="Blin K."/>
            <person name="Weber T."/>
        </authorList>
    </citation>
    <scope>NUCLEOTIDE SEQUENCE [LARGE SCALE GENOMIC DNA]</scope>
    <source>
        <strain evidence="1 2">NBC 01753</strain>
    </source>
</reference>
<evidence type="ECO:0000313" key="2">
    <source>
        <dbReference type="Proteomes" id="UP001335325"/>
    </source>
</evidence>
<dbReference type="EMBL" id="CP109134">
    <property type="protein sequence ID" value="WSD10661.1"/>
    <property type="molecule type" value="Genomic_DNA"/>
</dbReference>
<dbReference type="GeneID" id="91548190"/>
<keyword evidence="2" id="KW-1185">Reference proteome</keyword>
<accession>A0ABZ1GYJ0</accession>
<proteinExistence type="predicted"/>
<dbReference type="RefSeq" id="WP_326756359.1">
    <property type="nucleotide sequence ID" value="NZ_CP109134.1"/>
</dbReference>
<sequence>MGDNASGPRLTVTVCDPSWMPRRSFSEQWLLEDVLGIREAVEDDRQGRRTQGVPDLLVLQRRFMS</sequence>
<protein>
    <submittedName>
        <fullName evidence="1">Uncharacterized protein</fullName>
    </submittedName>
</protein>
<dbReference type="Proteomes" id="UP001335325">
    <property type="component" value="Chromosome"/>
</dbReference>
<organism evidence="1 2">
    <name type="scientific">Streptomyces hirsutus</name>
    <dbReference type="NCBI Taxonomy" id="35620"/>
    <lineage>
        <taxon>Bacteria</taxon>
        <taxon>Bacillati</taxon>
        <taxon>Actinomycetota</taxon>
        <taxon>Actinomycetes</taxon>
        <taxon>Kitasatosporales</taxon>
        <taxon>Streptomycetaceae</taxon>
        <taxon>Streptomyces</taxon>
    </lineage>
</organism>
<evidence type="ECO:0000313" key="1">
    <source>
        <dbReference type="EMBL" id="WSD10661.1"/>
    </source>
</evidence>
<name>A0ABZ1GYJ0_9ACTN</name>